<organism evidence="4 5">
    <name type="scientific">Fibrella aestuarina BUZ 2</name>
    <dbReference type="NCBI Taxonomy" id="1166018"/>
    <lineage>
        <taxon>Bacteria</taxon>
        <taxon>Pseudomonadati</taxon>
        <taxon>Bacteroidota</taxon>
        <taxon>Cytophagia</taxon>
        <taxon>Cytophagales</taxon>
        <taxon>Spirosomataceae</taxon>
        <taxon>Fibrella</taxon>
    </lineage>
</organism>
<dbReference type="GO" id="GO:0004866">
    <property type="term" value="F:endopeptidase inhibitor activity"/>
    <property type="evidence" value="ECO:0007669"/>
    <property type="project" value="InterPro"/>
</dbReference>
<dbReference type="KEGG" id="fae:FAES_0995"/>
<reference evidence="4 5" key="1">
    <citation type="journal article" date="2012" name="J. Bacteriol.">
        <title>Genome Sequence of Fibrella aestuarina BUZ 2T, a Filamentous Marine Bacterium.</title>
        <authorList>
            <person name="Filippini M."/>
            <person name="Qi W."/>
            <person name="Blom J."/>
            <person name="Goesmann A."/>
            <person name="Smits T.H."/>
            <person name="Bagheri H.C."/>
        </authorList>
    </citation>
    <scope>NUCLEOTIDE SEQUENCE [LARGE SCALE GENOMIC DNA]</scope>
    <source>
        <strain evidence="5">BUZ 2T</strain>
    </source>
</reference>
<dbReference type="EMBL" id="HE796683">
    <property type="protein sequence ID" value="CCG99006.1"/>
    <property type="molecule type" value="Genomic_DNA"/>
</dbReference>
<dbReference type="Pfam" id="PF01835">
    <property type="entry name" value="MG2"/>
    <property type="match status" value="1"/>
</dbReference>
<dbReference type="RefSeq" id="WP_015330106.1">
    <property type="nucleotide sequence ID" value="NC_020054.1"/>
</dbReference>
<dbReference type="SUPFAM" id="SSF48239">
    <property type="entry name" value="Terpenoid cyclases/Protein prenyltransferases"/>
    <property type="match status" value="1"/>
</dbReference>
<evidence type="ECO:0000313" key="4">
    <source>
        <dbReference type="EMBL" id="CCG99006.1"/>
    </source>
</evidence>
<feature type="domain" description="Alpha-2-macroglobulin" evidence="3">
    <location>
        <begin position="1391"/>
        <end position="1481"/>
    </location>
</feature>
<dbReference type="HOGENOM" id="CLU_001849_0_0_10"/>
<sequence>MSVHLTFLRVFLVGPWLWLLSLPGPVRHAHAPMIDYPTEWRKADSLMAKGLPKSALEIADRLYAEAKKTNNQPQLLKAAMRRVVFRTQAAKDEETYVTLTRELTTDIAETNGATRAVLQSVLADVYWQFYQNNRYRFFNRTSTAPGADVAGPDSTDVSTDPRTWDTRRLMQTITTLYKASVQPAVLQKTPLTAYDAILTPGNNAGRQLRPTLYDVLAQRAISFFANSENDLTKPINAFGLNDPTYLSDPETFAGKALPTTDTLSGKYQALALYQQLIRIHQADKDPLALAVTDVDRLLFVSQSGTLPNERDLMGQTLRRQMARYKNQPAEAEYGLALVQLLAQPDGIIRNYIRGRTNVPNTGNAPDSARRWDRKTAAELARDLIARFPKSYPAQQAQPLLNNLYQPTLSVQTEDVNEPNKPFRARVDFQNVKTLFYKILRLTPDELLRLDNAGSDDDSQDRWFAALQKHPVVTQGQLSLPDDGDLRAHSTEVPMNALPLGHYVLLVSNEGRFAKPSDDRAEIVSIGKVVVSNLAYVQAGANQTGGLTLYATNRQTGAPVANVTGTVMVAQDRLGRSNYVAETTRKTDAQGRWVLEPAQAPTQKAFLVRFTNGTDVLDTQVFYRYGRPDQPDAPQDVNRAVIFTDRAIYRPGQSIFFKTLLYQGKDNNFTVRANQSVTVRFNDANGEEVAKAELKTNEFGTASGTFTAPVGRLTGQMTLVVDNAEGGGQALVRVEEYKRPTFAVVAEPMKQAPVLGQAVTVQATAKTLAGAVVDGANVTYRVTRTYIQPYWYWWRSYRPNAGQEQEIANGTATTNADGTVSLTFTAVPDMGIANTDKPRFTYTVSIDVTDRSGETRSTTQTLSIGYTALTASLPLPNPVLTTDKKAYNVGLTNASGTSVTLKSGTVRLARLEPPRNGALLRNRLWEKPDRPTLTRADFEKQFPLDLYADEDNPATWAKTPVRTEPAKAVSLAGLTPGLYEAAIDAIDSTGKSATEAVFFTVIDPQQPTAPVRAGEFVQVQKATAQPGDEVVFWVGTRQPGHVLMAVEEKGKIVRQEWINTTGKPVRIALPVGEKHRGGFAVHFAMVQNGRLLMKNETIAVPFTNKQLTIETETFRDKLQPGQAEQWTLRVSGPNQDKVLGELVATLYDASLDQFVAHTWPTTFYQPTAGLYDYWVSSTFGAATTRQYWYPTPPENESNLQRDFPELSWGPYQYIPYTGRFAILVQPDPIRIELDYAKNVVKGRVTADNGRTPVLDVNVLLKGTRQGVTTDADGRFTLAIPDTQKNPVLLFSYVGYGQTEVALGSKRKIVVLMPAQSTLSQERISAGFGGQAAPGMKMSVRGRASADMAMAASAPMAERKENADGAGQAAPAPNQPASADVAQPVIRSNFNETAFFFPQLQTDAQGRVVLKFTMPDALTSWRLLAFAHTKTMQTGSLEATVQTQKELMVTTNVPRFLRENDTLRLTARIDNLSGKALAGTATLTLTDALTGESLTAKMGLRVADVSFSAKAGQNSVATWNLVVPQELPPVAVRVTARAGTFTDGEERVVPVLPNRVLVTDVQPFWIDGGTPGGGKSKTFRLKALADHNSELPLQTERYTVEVTSNPAWYALQTLPYLMEYQYDCAEQLFSKLYANALGAHILNSRPAFRQVVDGWKQTPPKSPLAKNDELKAVVLENTPWLADAKSETERTAKLGQFFDQNNLAAQQRRAIAKLRQLQTADGGLMWFSGMRPNFWMTMHVLAGLGHLQKLGVRFDADVQAEVKDLQASAIRYVDTEAQRLMTDEKRLAKTKVSTGSYWAATYLYARSFYLNTNPVDKGLQAYLLPAIQKGWQQSNLQGQALAAVTLHRYNLNADALAILQSLTERSKLSDELGLYWPDNVSGPYWYQAPVETQAYLIEAYLEAGTAGDGFAWYRKQPAFAKMSGNQVFIDKMRQWLIQQKRTQAWPSTKATTEAVYALLLTGTDWLDTKNTVTVRVGNQEIAKRAQGSEALTGYQKVTFAPAEVTPQLGVIEVSKSGKTGISWGAAYWQHFEPMDAVGRSGPGSLNVKKTLFRQRNTAAGPVLEPITAQSPLKPGDLLSVRVVLTTDRVMEYVHLKDGRASGFEPVAALSGTKYQNGLSYYEAPRDASTDFFIEYLPTGTHVFEYKLRVVHAGDFGMGVATVQCFYAPEFAAHSNGGRVQVN</sequence>
<dbReference type="InterPro" id="IPR001599">
    <property type="entry name" value="Macroglobln_a2"/>
</dbReference>
<proteinExistence type="inferred from homology"/>
<gene>
    <name evidence="4" type="ORF">FAES_0995</name>
</gene>
<evidence type="ECO:0000256" key="2">
    <source>
        <dbReference type="SAM" id="MobiDB-lite"/>
    </source>
</evidence>
<dbReference type="Gene3D" id="2.20.130.20">
    <property type="match status" value="1"/>
</dbReference>
<accession>I0K4F3</accession>
<dbReference type="Gene3D" id="2.60.40.1930">
    <property type="match status" value="1"/>
</dbReference>
<dbReference type="Pfam" id="PF00207">
    <property type="entry name" value="A2M"/>
    <property type="match status" value="1"/>
</dbReference>
<feature type="compositionally biased region" description="Low complexity" evidence="2">
    <location>
        <begin position="1362"/>
        <end position="1377"/>
    </location>
</feature>
<dbReference type="Pfam" id="PF13715">
    <property type="entry name" value="CarbopepD_reg_2"/>
    <property type="match status" value="1"/>
</dbReference>
<dbReference type="Gene3D" id="1.50.10.20">
    <property type="match status" value="1"/>
</dbReference>
<dbReference type="InterPro" id="IPR008930">
    <property type="entry name" value="Terpenoid_cyclase/PrenylTrfase"/>
</dbReference>
<dbReference type="Gene3D" id="2.60.40.1120">
    <property type="entry name" value="Carboxypeptidase-like, regulatory domain"/>
    <property type="match status" value="1"/>
</dbReference>
<name>I0K4F3_9BACT</name>
<feature type="region of interest" description="Disordered" evidence="2">
    <location>
        <begin position="1351"/>
        <end position="1377"/>
    </location>
</feature>
<keyword evidence="5" id="KW-1185">Reference proteome</keyword>
<dbReference type="InterPro" id="IPR041246">
    <property type="entry name" value="Bact_MG10"/>
</dbReference>
<evidence type="ECO:0000313" key="5">
    <source>
        <dbReference type="Proteomes" id="UP000011058"/>
    </source>
</evidence>
<protein>
    <submittedName>
        <fullName evidence="4">UPF0192 protein</fullName>
    </submittedName>
</protein>
<evidence type="ECO:0000256" key="1">
    <source>
        <dbReference type="ARBA" id="ARBA00010556"/>
    </source>
</evidence>
<evidence type="ECO:0000259" key="3">
    <source>
        <dbReference type="SMART" id="SM01360"/>
    </source>
</evidence>
<dbReference type="SUPFAM" id="SSF49464">
    <property type="entry name" value="Carboxypeptidase regulatory domain-like"/>
    <property type="match status" value="1"/>
</dbReference>
<dbReference type="Proteomes" id="UP000011058">
    <property type="component" value="Chromosome"/>
</dbReference>
<dbReference type="OrthoDB" id="9767116at2"/>
<dbReference type="SMART" id="SM01360">
    <property type="entry name" value="A2M"/>
    <property type="match status" value="1"/>
</dbReference>
<dbReference type="PANTHER" id="PTHR40094">
    <property type="entry name" value="ALPHA-2-MACROGLOBULIN HOMOLOG"/>
    <property type="match status" value="1"/>
</dbReference>
<dbReference type="PANTHER" id="PTHR40094:SF1">
    <property type="entry name" value="UBIQUITIN DOMAIN-CONTAINING PROTEIN"/>
    <property type="match status" value="1"/>
</dbReference>
<dbReference type="STRING" id="1166018.FAES_0995"/>
<dbReference type="Pfam" id="PF17973">
    <property type="entry name" value="bMG10"/>
    <property type="match status" value="1"/>
</dbReference>
<dbReference type="InterPro" id="IPR002890">
    <property type="entry name" value="MG2"/>
</dbReference>
<comment type="similarity">
    <text evidence="1">Belongs to the protease inhibitor I39 (alpha-2-macroglobulin) family. Bacterial alpha-2-macroglobulin subfamily.</text>
</comment>
<dbReference type="eggNOG" id="COG2373">
    <property type="taxonomic scope" value="Bacteria"/>
</dbReference>
<dbReference type="InterPro" id="IPR051802">
    <property type="entry name" value="YfhM-like"/>
</dbReference>
<dbReference type="InterPro" id="IPR008969">
    <property type="entry name" value="CarboxyPept-like_regulatory"/>
</dbReference>
<dbReference type="PATRIC" id="fig|1166018.3.peg.2715"/>